<dbReference type="EMBL" id="QLLL01000001">
    <property type="protein sequence ID" value="RAJ10660.1"/>
    <property type="molecule type" value="Genomic_DNA"/>
</dbReference>
<comment type="catalytic activity">
    <reaction evidence="11">
        <text>[GlcNAc-(1-&gt;4)-Mur2Ac(oyl-L-Ala-gamma-D-Glu-L-Lys-D-Ala-D-Ala)](n)-di-trans,octa-cis-undecaprenyl diphosphate + beta-D-GlcNAc-(1-&gt;4)-Mur2Ac(oyl-L-Ala-gamma-D-Glu-L-Lys-D-Ala-D-Ala)-di-trans,octa-cis-undecaprenyl diphosphate = [GlcNAc-(1-&gt;4)-Mur2Ac(oyl-L-Ala-gamma-D-Glu-L-Lys-D-Ala-D-Ala)](n+1)-di-trans,octa-cis-undecaprenyl diphosphate + di-trans,octa-cis-undecaprenyl diphosphate + H(+)</text>
        <dbReference type="Rhea" id="RHEA:23708"/>
        <dbReference type="Rhea" id="RHEA-COMP:9602"/>
        <dbReference type="Rhea" id="RHEA-COMP:9603"/>
        <dbReference type="ChEBI" id="CHEBI:15378"/>
        <dbReference type="ChEBI" id="CHEBI:58405"/>
        <dbReference type="ChEBI" id="CHEBI:60033"/>
        <dbReference type="ChEBI" id="CHEBI:78435"/>
        <dbReference type="EC" id="2.4.99.28"/>
    </reaction>
</comment>
<dbReference type="GO" id="GO:0030288">
    <property type="term" value="C:outer membrane-bounded periplasmic space"/>
    <property type="evidence" value="ECO:0007669"/>
    <property type="project" value="TreeGrafter"/>
</dbReference>
<evidence type="ECO:0000256" key="11">
    <source>
        <dbReference type="ARBA" id="ARBA00049902"/>
    </source>
</evidence>
<dbReference type="InterPro" id="IPR023346">
    <property type="entry name" value="Lysozyme-like_dom_sf"/>
</dbReference>
<dbReference type="PANTHER" id="PTHR32282:SF15">
    <property type="entry name" value="PENICILLIN-BINDING PROTEIN 1C"/>
    <property type="match status" value="1"/>
</dbReference>
<evidence type="ECO:0000256" key="8">
    <source>
        <dbReference type="ARBA" id="ARBA00022801"/>
    </source>
</evidence>
<evidence type="ECO:0000259" key="13">
    <source>
        <dbReference type="Pfam" id="PF00905"/>
    </source>
</evidence>
<evidence type="ECO:0000313" key="17">
    <source>
        <dbReference type="Proteomes" id="UP000249547"/>
    </source>
</evidence>
<dbReference type="OrthoDB" id="9766909at2"/>
<dbReference type="GO" id="GO:0004180">
    <property type="term" value="F:carboxypeptidase activity"/>
    <property type="evidence" value="ECO:0007669"/>
    <property type="project" value="UniProtKB-KW"/>
</dbReference>
<dbReference type="InterPro" id="IPR009647">
    <property type="entry name" value="PBP_C"/>
</dbReference>
<dbReference type="RefSeq" id="WP_111595794.1">
    <property type="nucleotide sequence ID" value="NZ_QLLL01000001.1"/>
</dbReference>
<keyword evidence="5" id="KW-0645">Protease</keyword>
<keyword evidence="12" id="KW-0472">Membrane</keyword>
<feature type="transmembrane region" description="Helical" evidence="12">
    <location>
        <begin position="16"/>
        <end position="32"/>
    </location>
</feature>
<dbReference type="Pfam" id="PF00905">
    <property type="entry name" value="Transpeptidase"/>
    <property type="match status" value="1"/>
</dbReference>
<dbReference type="Gene3D" id="1.10.3810.10">
    <property type="entry name" value="Biosynthetic peptidoglycan transglycosylase-like"/>
    <property type="match status" value="1"/>
</dbReference>
<gene>
    <name evidence="16" type="ORF">LX64_00265</name>
</gene>
<evidence type="ECO:0000313" key="16">
    <source>
        <dbReference type="EMBL" id="RAJ10660.1"/>
    </source>
</evidence>
<name>A0A327R1W5_9BACT</name>
<keyword evidence="17" id="KW-1185">Reference proteome</keyword>
<dbReference type="AlphaFoldDB" id="A0A327R1W5"/>
<dbReference type="InterPro" id="IPR036950">
    <property type="entry name" value="PBP_transglycosylase"/>
</dbReference>
<evidence type="ECO:0000259" key="15">
    <source>
        <dbReference type="Pfam" id="PF06832"/>
    </source>
</evidence>
<keyword evidence="9" id="KW-0511">Multifunctional enzyme</keyword>
<evidence type="ECO:0000256" key="4">
    <source>
        <dbReference type="ARBA" id="ARBA00022645"/>
    </source>
</evidence>
<keyword evidence="12" id="KW-0812">Transmembrane</keyword>
<evidence type="ECO:0000256" key="5">
    <source>
        <dbReference type="ARBA" id="ARBA00022670"/>
    </source>
</evidence>
<keyword evidence="8" id="KW-0378">Hydrolase</keyword>
<keyword evidence="6" id="KW-0328">Glycosyltransferase</keyword>
<accession>A0A327R1W5</accession>
<sequence length="801" mass="90078">MKIWERFKHWVVRRKKLLIVVGILLIGYYFILPKKLFNTPTSYVIEDSNGNLLSATIANDGQWRFPAIKKVPEKFEACILAYEDKRFRYHWGVDPVAMSRALKQNISGKKVVSGGSTITMQVIRLYRDQPRTLWQKCIEMVMATRLEFRYSKNTILALYASNAPFGGNVVGLEAAAWRYYGRRPEQLSWGEMAALAVLPNSPALVHPGRNRQTLTNKRNQLLDKLRDNGTLDAAACNLAKLEPIPDQPYALPQLAPHLLDKFKKDLAKQKIAVETRLQSTLDGDLQLNVTRILDRHHVGLKANNINNAAALVLDLETGNTLAYVGNIYHPENPELQSHVDIIQAPRSPGSTLKPLLYSAMLTDGLILPNSLIADVPTQIAGYTPQNFDLGFDGAVAASRALSRSLNIPSVGMLRQYRTERFHALLKRMGITTLNRPSGHYGLSMILGGGETTLWELTGMYASMGRLLLHYQDLNGKYDEDDVHAPQYIANNQLASKHSPSTNGPVNAGAIWYTLQAMEEVMRPGEELLWQQFSSTQRVAWKTGTSFGFRDGWAIGITPKYVVGVWVGNADGEGRPGLVGVQTAAPIMFEIFRQLSNTAWFNEPQAGMSKIAVCRQSGYRVGEHCVDVDTMLLPVSCQRAPVCPYHQLVHLDPTGQYRVTESCESPYNMQHKSWFVLPPAMEFYYRTKHVYAPLPPYKPGCEPNAEQGHSMELIYPRQGAKIYIPIEIDGTQGQTVFKATHRNSQAKVFWHLDNEYIGTTETYHQLAFKPKAGKHTLTIVDEDGEQIQQTFEILEKDNKRKL</sequence>
<feature type="domain" description="Penicillin-binding protein transpeptidase" evidence="13">
    <location>
        <begin position="309"/>
        <end position="581"/>
    </location>
</feature>
<dbReference type="InterPro" id="IPR050396">
    <property type="entry name" value="Glycosyltr_51/Transpeptidase"/>
</dbReference>
<dbReference type="PANTHER" id="PTHR32282">
    <property type="entry name" value="BINDING PROTEIN TRANSPEPTIDASE, PUTATIVE-RELATED"/>
    <property type="match status" value="1"/>
</dbReference>
<keyword evidence="7" id="KW-0808">Transferase</keyword>
<proteinExistence type="inferred from homology"/>
<protein>
    <recommendedName>
        <fullName evidence="10">peptidoglycan glycosyltransferase</fullName>
        <ecNumber evidence="10">2.4.99.28</ecNumber>
    </recommendedName>
</protein>
<evidence type="ECO:0000256" key="10">
    <source>
        <dbReference type="ARBA" id="ARBA00044770"/>
    </source>
</evidence>
<dbReference type="GO" id="GO:0009252">
    <property type="term" value="P:peptidoglycan biosynthetic process"/>
    <property type="evidence" value="ECO:0007669"/>
    <property type="project" value="InterPro"/>
</dbReference>
<feature type="domain" description="Glycosyl transferase family 51" evidence="14">
    <location>
        <begin position="59"/>
        <end position="225"/>
    </location>
</feature>
<dbReference type="NCBIfam" id="TIGR02073">
    <property type="entry name" value="PBP_1c"/>
    <property type="match status" value="1"/>
</dbReference>
<dbReference type="GO" id="GO:0008658">
    <property type="term" value="F:penicillin binding"/>
    <property type="evidence" value="ECO:0007669"/>
    <property type="project" value="InterPro"/>
</dbReference>
<dbReference type="SUPFAM" id="SSF53955">
    <property type="entry name" value="Lysozyme-like"/>
    <property type="match status" value="1"/>
</dbReference>
<dbReference type="InterPro" id="IPR011815">
    <property type="entry name" value="PBP_1c"/>
</dbReference>
<comment type="similarity">
    <text evidence="2">In the C-terminal section; belongs to the transpeptidase family.</text>
</comment>
<evidence type="ECO:0000256" key="12">
    <source>
        <dbReference type="SAM" id="Phobius"/>
    </source>
</evidence>
<comment type="similarity">
    <text evidence="3">In the N-terminal section; belongs to the glycosyltransferase 51 family.</text>
</comment>
<evidence type="ECO:0000259" key="14">
    <source>
        <dbReference type="Pfam" id="PF00912"/>
    </source>
</evidence>
<feature type="domain" description="Penicillin-binding C-terminal" evidence="15">
    <location>
        <begin position="704"/>
        <end position="787"/>
    </location>
</feature>
<dbReference type="GO" id="GO:0008955">
    <property type="term" value="F:peptidoglycan glycosyltransferase activity"/>
    <property type="evidence" value="ECO:0007669"/>
    <property type="project" value="UniProtKB-EC"/>
</dbReference>
<dbReference type="GO" id="GO:0006508">
    <property type="term" value="P:proteolysis"/>
    <property type="evidence" value="ECO:0007669"/>
    <property type="project" value="UniProtKB-KW"/>
</dbReference>
<evidence type="ECO:0000256" key="1">
    <source>
        <dbReference type="ARBA" id="ARBA00004752"/>
    </source>
</evidence>
<evidence type="ECO:0000256" key="9">
    <source>
        <dbReference type="ARBA" id="ARBA00023268"/>
    </source>
</evidence>
<organism evidence="16 17">
    <name type="scientific">Chitinophaga skermanii</name>
    <dbReference type="NCBI Taxonomy" id="331697"/>
    <lineage>
        <taxon>Bacteria</taxon>
        <taxon>Pseudomonadati</taxon>
        <taxon>Bacteroidota</taxon>
        <taxon>Chitinophagia</taxon>
        <taxon>Chitinophagales</taxon>
        <taxon>Chitinophagaceae</taxon>
        <taxon>Chitinophaga</taxon>
    </lineage>
</organism>
<evidence type="ECO:0000256" key="7">
    <source>
        <dbReference type="ARBA" id="ARBA00022679"/>
    </source>
</evidence>
<dbReference type="Gene3D" id="3.40.710.10">
    <property type="entry name" value="DD-peptidase/beta-lactamase superfamily"/>
    <property type="match status" value="1"/>
</dbReference>
<comment type="caution">
    <text evidence="16">The sequence shown here is derived from an EMBL/GenBank/DDBJ whole genome shotgun (WGS) entry which is preliminary data.</text>
</comment>
<dbReference type="Proteomes" id="UP000249547">
    <property type="component" value="Unassembled WGS sequence"/>
</dbReference>
<evidence type="ECO:0000256" key="2">
    <source>
        <dbReference type="ARBA" id="ARBA00007090"/>
    </source>
</evidence>
<dbReference type="EC" id="2.4.99.28" evidence="10"/>
<reference evidence="16 17" key="1">
    <citation type="submission" date="2018-06" db="EMBL/GenBank/DDBJ databases">
        <title>Genomic Encyclopedia of Archaeal and Bacterial Type Strains, Phase II (KMG-II): from individual species to whole genera.</title>
        <authorList>
            <person name="Goeker M."/>
        </authorList>
    </citation>
    <scope>NUCLEOTIDE SEQUENCE [LARGE SCALE GENOMIC DNA]</scope>
    <source>
        <strain evidence="16 17">DSM 23857</strain>
    </source>
</reference>
<keyword evidence="12" id="KW-1133">Transmembrane helix</keyword>
<keyword evidence="4" id="KW-0121">Carboxypeptidase</keyword>
<dbReference type="InterPro" id="IPR001460">
    <property type="entry name" value="PCN-bd_Tpept"/>
</dbReference>
<evidence type="ECO:0000256" key="3">
    <source>
        <dbReference type="ARBA" id="ARBA00007739"/>
    </source>
</evidence>
<comment type="pathway">
    <text evidence="1">Cell wall biogenesis; peptidoglycan biosynthesis.</text>
</comment>
<dbReference type="InterPro" id="IPR001264">
    <property type="entry name" value="Glyco_trans_51"/>
</dbReference>
<dbReference type="InterPro" id="IPR012338">
    <property type="entry name" value="Beta-lactam/transpept-like"/>
</dbReference>
<dbReference type="Pfam" id="PF06832">
    <property type="entry name" value="BiPBP_C"/>
    <property type="match status" value="1"/>
</dbReference>
<dbReference type="Pfam" id="PF00912">
    <property type="entry name" value="Transgly"/>
    <property type="match status" value="1"/>
</dbReference>
<evidence type="ECO:0000256" key="6">
    <source>
        <dbReference type="ARBA" id="ARBA00022676"/>
    </source>
</evidence>
<dbReference type="SUPFAM" id="SSF56601">
    <property type="entry name" value="beta-lactamase/transpeptidase-like"/>
    <property type="match status" value="1"/>
</dbReference>